<evidence type="ECO:0000259" key="3">
    <source>
        <dbReference type="PROSITE" id="PS50042"/>
    </source>
</evidence>
<feature type="compositionally biased region" description="Acidic residues" evidence="1">
    <location>
        <begin position="46"/>
        <end position="56"/>
    </location>
</feature>
<dbReference type="InterPro" id="IPR000595">
    <property type="entry name" value="cNMP-bd_dom"/>
</dbReference>
<evidence type="ECO:0000256" key="2">
    <source>
        <dbReference type="SAM" id="Phobius"/>
    </source>
</evidence>
<protein>
    <recommendedName>
        <fullName evidence="3">Cyclic nucleotide-binding domain-containing protein</fullName>
    </recommendedName>
</protein>
<evidence type="ECO:0000313" key="5">
    <source>
        <dbReference type="Proteomes" id="UP000509750"/>
    </source>
</evidence>
<dbReference type="GeneID" id="56029434"/>
<evidence type="ECO:0000313" key="4">
    <source>
        <dbReference type="EMBL" id="QLG28110.1"/>
    </source>
</evidence>
<keyword evidence="2" id="KW-0812">Transmembrane</keyword>
<dbReference type="RefSeq" id="WP_179169685.1">
    <property type="nucleotide sequence ID" value="NZ_CP058529.1"/>
</dbReference>
<keyword evidence="2" id="KW-0472">Membrane</keyword>
<feature type="region of interest" description="Disordered" evidence="1">
    <location>
        <begin position="477"/>
        <end position="522"/>
    </location>
</feature>
<accession>A0A7D5GFZ5</accession>
<dbReference type="AlphaFoldDB" id="A0A7D5GFZ5"/>
<dbReference type="KEGG" id="halg:HUG10_11335"/>
<proteinExistence type="predicted"/>
<dbReference type="OrthoDB" id="85977at2157"/>
<keyword evidence="2" id="KW-1133">Transmembrane helix</keyword>
<dbReference type="Proteomes" id="UP000509750">
    <property type="component" value="Chromosome"/>
</dbReference>
<feature type="region of interest" description="Disordered" evidence="1">
    <location>
        <begin position="34"/>
        <end position="62"/>
    </location>
</feature>
<dbReference type="InterPro" id="IPR047792">
    <property type="entry name" value="Hvo_1808-like"/>
</dbReference>
<gene>
    <name evidence="4" type="ORF">HUG10_11335</name>
</gene>
<feature type="domain" description="Cyclic nucleotide-binding" evidence="3">
    <location>
        <begin position="428"/>
        <end position="506"/>
    </location>
</feature>
<reference evidence="4 5" key="1">
    <citation type="submission" date="2020-07" db="EMBL/GenBank/DDBJ databases">
        <title>Gai3-2, isolated from salt lake.</title>
        <authorList>
            <person name="Cui H."/>
            <person name="Shi X."/>
        </authorList>
    </citation>
    <scope>NUCLEOTIDE SEQUENCE [LARGE SCALE GENOMIC DNA]</scope>
    <source>
        <strain evidence="4 5">Gai3-2</strain>
    </source>
</reference>
<dbReference type="PROSITE" id="PS50042">
    <property type="entry name" value="CNMP_BINDING_3"/>
    <property type="match status" value="1"/>
</dbReference>
<keyword evidence="5" id="KW-1185">Reference proteome</keyword>
<sequence>MRRSSPSEPVRRFGALVLAALLVLSVVAPATAAAVPSEVPKAQSDGEGDGPPDPENDTIGWENGVWHNESIDVNQSDGLTDRELDLFVARSMARVEYIREEEFEATVPVEVISREEYRNRTATDAGNGTAYNRWNDQVWESLFIVGEDTSSAEALSETQGSSVAGFYSPADDQIKIITDSPDSPTVSNATLVHELVHALQDQQYDLTNETYRGQTQDGNLAINGIVEGGANYVEARYSQRCGNEWDCVETPGSEAGGGSPPNLGILLTIFNPYSDGPVYVDELVQEGGWAAYEERMRNPPASTEQVIHVTDEEPEPIEFEDSARNGWETFPGQGENGSDTVGEASIYSMFWYQASEYNADTIDPQTLFATEGQYDVYNYDAAPSNGWANDRVFPYRNGEGENARYGYVWKTAWDTESDATEFRDAYLRMLDAHDARETDEGYYVVPDGPFADAFLVVQNGTQIVVVNGPNVDAVKDIRPSLAPPTETLSETATMAPGTDEDPNGGSDTTADPMPESPTTETTGAGFGFLVAVIAVGVAGLLARRS</sequence>
<name>A0A7D5GFZ5_9EURY</name>
<feature type="transmembrane region" description="Helical" evidence="2">
    <location>
        <begin position="523"/>
        <end position="542"/>
    </location>
</feature>
<dbReference type="NCBIfam" id="NF038145">
    <property type="entry name" value="Hvo_1808_fam"/>
    <property type="match status" value="1"/>
</dbReference>
<evidence type="ECO:0000256" key="1">
    <source>
        <dbReference type="SAM" id="MobiDB-lite"/>
    </source>
</evidence>
<organism evidence="4 5">
    <name type="scientific">Halorarum halophilum</name>
    <dbReference type="NCBI Taxonomy" id="2743090"/>
    <lineage>
        <taxon>Archaea</taxon>
        <taxon>Methanobacteriati</taxon>
        <taxon>Methanobacteriota</taxon>
        <taxon>Stenosarchaea group</taxon>
        <taxon>Halobacteria</taxon>
        <taxon>Halobacteriales</taxon>
        <taxon>Haloferacaceae</taxon>
        <taxon>Halorarum</taxon>
    </lineage>
</organism>
<dbReference type="EMBL" id="CP058529">
    <property type="protein sequence ID" value="QLG28110.1"/>
    <property type="molecule type" value="Genomic_DNA"/>
</dbReference>